<evidence type="ECO:0000313" key="3">
    <source>
        <dbReference type="Proteomes" id="UP000190105"/>
    </source>
</evidence>
<keyword evidence="1" id="KW-0812">Transmembrane</keyword>
<feature type="transmembrane region" description="Helical" evidence="1">
    <location>
        <begin position="12"/>
        <end position="35"/>
    </location>
</feature>
<dbReference type="EMBL" id="FUYH01000054">
    <property type="protein sequence ID" value="SKB01178.1"/>
    <property type="molecule type" value="Genomic_DNA"/>
</dbReference>
<dbReference type="AlphaFoldDB" id="A0A1T4YHY0"/>
<name>A0A1T4YHY0_9CLOT</name>
<reference evidence="3" key="1">
    <citation type="submission" date="2017-02" db="EMBL/GenBank/DDBJ databases">
        <authorList>
            <person name="Varghese N."/>
            <person name="Submissions S."/>
        </authorList>
    </citation>
    <scope>NUCLEOTIDE SEQUENCE [LARGE SCALE GENOMIC DNA]</scope>
    <source>
        <strain evidence="3">USBA 833</strain>
    </source>
</reference>
<keyword evidence="1" id="KW-1133">Transmembrane helix</keyword>
<accession>A0A1T4YHY0</accession>
<dbReference type="Proteomes" id="UP000190105">
    <property type="component" value="Unassembled WGS sequence"/>
</dbReference>
<sequence>MKDFINLINTYNALLMVIFTFLSALATIIIAWLTYSNLKEFKETRIEENRAYIVFYIVPSSSKAFHNLVLKNFGKSAGKVLSLKIDPQLDYQKSCSLSGFDNPLFFESNKIYLAPNQFVTSVFDFRNYPDRIFNVIIEYESLGRTFKESYQIDYSFALNTFSASPTINDIPKGLQYINESIQELIDTLR</sequence>
<proteinExistence type="predicted"/>
<dbReference type="RefSeq" id="WP_078697910.1">
    <property type="nucleotide sequence ID" value="NZ_FUYH01000054.1"/>
</dbReference>
<evidence type="ECO:0000256" key="1">
    <source>
        <dbReference type="SAM" id="Phobius"/>
    </source>
</evidence>
<gene>
    <name evidence="2" type="ORF">SAMN05443428_1548</name>
</gene>
<organism evidence="2 3">
    <name type="scientific">Caloramator quimbayensis</name>
    <dbReference type="NCBI Taxonomy" id="1147123"/>
    <lineage>
        <taxon>Bacteria</taxon>
        <taxon>Bacillati</taxon>
        <taxon>Bacillota</taxon>
        <taxon>Clostridia</taxon>
        <taxon>Eubacteriales</taxon>
        <taxon>Clostridiaceae</taxon>
        <taxon>Caloramator</taxon>
    </lineage>
</organism>
<protein>
    <submittedName>
        <fullName evidence="2">Uncharacterized protein</fullName>
    </submittedName>
</protein>
<evidence type="ECO:0000313" key="2">
    <source>
        <dbReference type="EMBL" id="SKB01178.1"/>
    </source>
</evidence>
<keyword evidence="1" id="KW-0472">Membrane</keyword>
<keyword evidence="3" id="KW-1185">Reference proteome</keyword>
<dbReference type="OrthoDB" id="2085326at2"/>